<dbReference type="InterPro" id="IPR010708">
    <property type="entry name" value="5'(3')-deoxyribonucleotidase"/>
</dbReference>
<evidence type="ECO:0000313" key="2">
    <source>
        <dbReference type="EMBL" id="NAW51455.1"/>
    </source>
</evidence>
<name>A0A845PUX3_9FLAO</name>
<evidence type="ECO:0000256" key="1">
    <source>
        <dbReference type="ARBA" id="ARBA00009589"/>
    </source>
</evidence>
<dbReference type="PANTHER" id="PTHR16504:SF4">
    <property type="entry name" value="5'(3')-DEOXYRIBONUCLEOTIDASE"/>
    <property type="match status" value="1"/>
</dbReference>
<dbReference type="InterPro" id="IPR023214">
    <property type="entry name" value="HAD_sf"/>
</dbReference>
<dbReference type="Gene3D" id="1.10.40.40">
    <property type="entry name" value="Deoxyribonucleotidase, domain 2"/>
    <property type="match status" value="1"/>
</dbReference>
<dbReference type="GO" id="GO:0008253">
    <property type="term" value="F:5'-nucleotidase activity"/>
    <property type="evidence" value="ECO:0007669"/>
    <property type="project" value="InterPro"/>
</dbReference>
<protein>
    <submittedName>
        <fullName evidence="2">5'(3')-deoxyribonucleotidase</fullName>
    </submittedName>
</protein>
<sequence>MIADSISLILDKYNHEYHTEITKQSLWGKTVYDLLPEVHIPVIKNYQNSADFYHHVPLVEGAQDAVAILSEKYNIYIVSAALEFPNSLSARYHFIETHFPSISWRNLIFCANKSLIKAHFLIDDMVENLKDFGKSGFLFTAYHNVNIDYPSRLNNWEEILERFG</sequence>
<dbReference type="SUPFAM" id="SSF56784">
    <property type="entry name" value="HAD-like"/>
    <property type="match status" value="1"/>
</dbReference>
<dbReference type="PANTHER" id="PTHR16504">
    <property type="entry name" value="5'(3')-DEOXYRIBONUCLEOTIDASE"/>
    <property type="match status" value="1"/>
</dbReference>
<dbReference type="EMBL" id="JAAABJ010000535">
    <property type="protein sequence ID" value="NAW51455.1"/>
    <property type="molecule type" value="Genomic_DNA"/>
</dbReference>
<gene>
    <name evidence="2" type="ORF">GNY06_08700</name>
</gene>
<comment type="caution">
    <text evidence="2">The sequence shown here is derived from an EMBL/GenBank/DDBJ whole genome shotgun (WGS) entry which is preliminary data.</text>
</comment>
<accession>A0A845PUX3</accession>
<dbReference type="AlphaFoldDB" id="A0A845PUX3"/>
<reference evidence="2 3" key="1">
    <citation type="submission" date="2019-11" db="EMBL/GenBank/DDBJ databases">
        <title>Characterization of Elizabethkingia argenteiflava sp. nov., isolated from inner surface of Soybean Pods.</title>
        <authorList>
            <person name="Mo S."/>
        </authorList>
    </citation>
    <scope>NUCLEOTIDE SEQUENCE [LARGE SCALE GENOMIC DNA]</scope>
    <source>
        <strain evidence="2 3">YB22</strain>
    </source>
</reference>
<dbReference type="InterPro" id="IPR036412">
    <property type="entry name" value="HAD-like_sf"/>
</dbReference>
<dbReference type="Proteomes" id="UP000553459">
    <property type="component" value="Unassembled WGS sequence"/>
</dbReference>
<keyword evidence="3" id="KW-1185">Reference proteome</keyword>
<comment type="similarity">
    <text evidence="1">Belongs to the 5'(3')-deoxyribonucleotidase family.</text>
</comment>
<dbReference type="GO" id="GO:0009223">
    <property type="term" value="P:pyrimidine deoxyribonucleotide catabolic process"/>
    <property type="evidence" value="ECO:0007669"/>
    <property type="project" value="TreeGrafter"/>
</dbReference>
<dbReference type="Pfam" id="PF06941">
    <property type="entry name" value="NT5C"/>
    <property type="match status" value="1"/>
</dbReference>
<proteinExistence type="inferred from homology"/>
<dbReference type="Gene3D" id="3.40.50.1000">
    <property type="entry name" value="HAD superfamily/HAD-like"/>
    <property type="match status" value="1"/>
</dbReference>
<dbReference type="RefSeq" id="WP_166519735.1">
    <property type="nucleotide sequence ID" value="NZ_JAAABJ010000535.1"/>
</dbReference>
<organism evidence="2 3">
    <name type="scientific">Elizabethkingia argenteiflava</name>
    <dbReference type="NCBI Taxonomy" id="2681556"/>
    <lineage>
        <taxon>Bacteria</taxon>
        <taxon>Pseudomonadati</taxon>
        <taxon>Bacteroidota</taxon>
        <taxon>Flavobacteriia</taxon>
        <taxon>Flavobacteriales</taxon>
        <taxon>Weeksellaceae</taxon>
        <taxon>Elizabethkingia</taxon>
    </lineage>
</organism>
<evidence type="ECO:0000313" key="3">
    <source>
        <dbReference type="Proteomes" id="UP000553459"/>
    </source>
</evidence>